<gene>
    <name evidence="1" type="ORF">QAD02_018041</name>
</gene>
<organism evidence="1 2">
    <name type="scientific">Eretmocerus hayati</name>
    <dbReference type="NCBI Taxonomy" id="131215"/>
    <lineage>
        <taxon>Eukaryota</taxon>
        <taxon>Metazoa</taxon>
        <taxon>Ecdysozoa</taxon>
        <taxon>Arthropoda</taxon>
        <taxon>Hexapoda</taxon>
        <taxon>Insecta</taxon>
        <taxon>Pterygota</taxon>
        <taxon>Neoptera</taxon>
        <taxon>Endopterygota</taxon>
        <taxon>Hymenoptera</taxon>
        <taxon>Apocrita</taxon>
        <taxon>Proctotrupomorpha</taxon>
        <taxon>Chalcidoidea</taxon>
        <taxon>Aphelinidae</taxon>
        <taxon>Aphelininae</taxon>
        <taxon>Eretmocerus</taxon>
    </lineage>
</organism>
<reference evidence="1" key="1">
    <citation type="submission" date="2023-04" db="EMBL/GenBank/DDBJ databases">
        <title>A chromosome-level genome assembly of the parasitoid wasp Eretmocerus hayati.</title>
        <authorList>
            <person name="Zhong Y."/>
            <person name="Liu S."/>
            <person name="Liu Y."/>
        </authorList>
    </citation>
    <scope>NUCLEOTIDE SEQUENCE</scope>
    <source>
        <strain evidence="1">ZJU_SS_LIU_2023</strain>
    </source>
</reference>
<accession>A0ACC2PI27</accession>
<evidence type="ECO:0000313" key="2">
    <source>
        <dbReference type="Proteomes" id="UP001239111"/>
    </source>
</evidence>
<dbReference type="EMBL" id="CM056741">
    <property type="protein sequence ID" value="KAJ8682249.1"/>
    <property type="molecule type" value="Genomic_DNA"/>
</dbReference>
<dbReference type="Proteomes" id="UP001239111">
    <property type="component" value="Chromosome 1"/>
</dbReference>
<keyword evidence="2" id="KW-1185">Reference proteome</keyword>
<proteinExistence type="predicted"/>
<protein>
    <submittedName>
        <fullName evidence="1">Uncharacterized protein</fullName>
    </submittedName>
</protein>
<feature type="non-terminal residue" evidence="1">
    <location>
        <position position="590"/>
    </location>
</feature>
<sequence length="590" mass="67243">MSKVHYFIQGVKKIFDEDKENLAPKPNMIQPKDEPLSADFDDIAESPLKCPKLEKIKEVIVDSTSVIPWIESPQSETCDPLGCNEDEYHPDQEEVSQDVPEYKVAIKPKEEPPYLEFEAIIEEPELGVKVEQSEKEIDDSLLHRLDTKFTSPCVDSSSSETHDDTNSSRSITLFTKFFDAISEDEAHKVVDKHTCKPSKVMMQSLEKIRVESPNQFRHKGSDEVAEKSKTGDTVPGITASDNDFLFKCLTAEFHDTHCSYALFRFDEKNTEKFSNSHDAITNWCNNTLENLASGWKAISRVNLGQKSITVPTTKNSSINALIDVTIVEGSFVYVDPKTNNINGSSNSKFNLAHPTSTSKARPDTYVENRDTDRFFCLLWGREKIWILLRPEHEWTLQSKLYEMLGRLRTTPWKPDLDLPSHPKELLVKPAQLESWGVPYKIVVQRPGDLLYLSDRVVLYTLDVGPNIGASLKIRHSCIDSVNQNNGQKVTSRGLNMPYIMEAIRAVIGFDDLKKQPFHNTCLLQESKPKPTAVYRQSHLKRCGICDKHFSDVMDLIQHMRSVHKMQSKNWPSHQRSIILDSKHSPFHDQV</sequence>
<name>A0ACC2PI27_9HYME</name>
<evidence type="ECO:0000313" key="1">
    <source>
        <dbReference type="EMBL" id="KAJ8682249.1"/>
    </source>
</evidence>
<comment type="caution">
    <text evidence="1">The sequence shown here is derived from an EMBL/GenBank/DDBJ whole genome shotgun (WGS) entry which is preliminary data.</text>
</comment>